<dbReference type="PROSITE" id="PS51674">
    <property type="entry name" value="4FE4S_WBL"/>
    <property type="match status" value="1"/>
</dbReference>
<dbReference type="InterPro" id="IPR041657">
    <property type="entry name" value="HTH_17"/>
</dbReference>
<feature type="compositionally biased region" description="Basic and acidic residues" evidence="1">
    <location>
        <begin position="110"/>
        <end position="119"/>
    </location>
</feature>
<evidence type="ECO:0000259" key="2">
    <source>
        <dbReference type="PROSITE" id="PS51674"/>
    </source>
</evidence>
<dbReference type="Pfam" id="PF02467">
    <property type="entry name" value="Whib"/>
    <property type="match status" value="1"/>
</dbReference>
<dbReference type="Pfam" id="PF12728">
    <property type="entry name" value="HTH_17"/>
    <property type="match status" value="1"/>
</dbReference>
<feature type="domain" description="4Fe-4S Wbl-type" evidence="2">
    <location>
        <begin position="1"/>
        <end position="52"/>
    </location>
</feature>
<dbReference type="InterPro" id="IPR010093">
    <property type="entry name" value="SinI_DNA-bd"/>
</dbReference>
<reference evidence="3 4" key="1">
    <citation type="submission" date="2020-08" db="EMBL/GenBank/DDBJ databases">
        <title>A Genomic Blueprint of the Chicken Gut Microbiome.</title>
        <authorList>
            <person name="Gilroy R."/>
            <person name="Ravi A."/>
            <person name="Getino M."/>
            <person name="Pursley I."/>
            <person name="Horton D.L."/>
            <person name="Alikhan N.-F."/>
            <person name="Baker D."/>
            <person name="Gharbi K."/>
            <person name="Hall N."/>
            <person name="Watson M."/>
            <person name="Adriaenssens E.M."/>
            <person name="Foster-Nyarko E."/>
            <person name="Jarju S."/>
            <person name="Secka A."/>
            <person name="Antonio M."/>
            <person name="Oren A."/>
            <person name="Chaudhuri R."/>
            <person name="La Ragione R.M."/>
            <person name="Hildebrand F."/>
            <person name="Pallen M.J."/>
        </authorList>
    </citation>
    <scope>NUCLEOTIDE SEQUENCE [LARGE SCALE GENOMIC DNA]</scope>
    <source>
        <strain evidence="3 4">Sa4CUA1</strain>
    </source>
</reference>
<dbReference type="Gene3D" id="1.10.1660.10">
    <property type="match status" value="1"/>
</dbReference>
<evidence type="ECO:0000313" key="3">
    <source>
        <dbReference type="EMBL" id="MBD7951812.1"/>
    </source>
</evidence>
<name>A0ABR8RVI2_9CELL</name>
<organism evidence="3 4">
    <name type="scientific">Oerskovia rustica</name>
    <dbReference type="NCBI Taxonomy" id="2762237"/>
    <lineage>
        <taxon>Bacteria</taxon>
        <taxon>Bacillati</taxon>
        <taxon>Actinomycetota</taxon>
        <taxon>Actinomycetes</taxon>
        <taxon>Micrococcales</taxon>
        <taxon>Cellulomonadaceae</taxon>
        <taxon>Oerskovia</taxon>
    </lineage>
</organism>
<keyword evidence="3" id="KW-0238">DNA-binding</keyword>
<dbReference type="Proteomes" id="UP000641803">
    <property type="component" value="Unassembled WGS sequence"/>
</dbReference>
<accession>A0ABR8RVI2</accession>
<dbReference type="EMBL" id="JACSQQ010000031">
    <property type="protein sequence ID" value="MBD7951812.1"/>
    <property type="molecule type" value="Genomic_DNA"/>
</dbReference>
<dbReference type="NCBIfam" id="TIGR01764">
    <property type="entry name" value="excise"/>
    <property type="match status" value="1"/>
</dbReference>
<comment type="caution">
    <text evidence="3">The sequence shown here is derived from an EMBL/GenBank/DDBJ whole genome shotgun (WGS) entry which is preliminary data.</text>
</comment>
<dbReference type="InterPro" id="IPR034768">
    <property type="entry name" value="4FE4S_WBL"/>
</dbReference>
<gene>
    <name evidence="3" type="ORF">H9652_15520</name>
</gene>
<protein>
    <submittedName>
        <fullName evidence="3">Excisionase family DNA-binding protein</fullName>
    </submittedName>
</protein>
<feature type="region of interest" description="Disordered" evidence="1">
    <location>
        <begin position="98"/>
        <end position="136"/>
    </location>
</feature>
<dbReference type="SUPFAM" id="SSF46955">
    <property type="entry name" value="Putative DNA-binding domain"/>
    <property type="match status" value="1"/>
</dbReference>
<dbReference type="GO" id="GO:0003677">
    <property type="term" value="F:DNA binding"/>
    <property type="evidence" value="ECO:0007669"/>
    <property type="project" value="UniProtKB-KW"/>
</dbReference>
<evidence type="ECO:0000256" key="1">
    <source>
        <dbReference type="SAM" id="MobiDB-lite"/>
    </source>
</evidence>
<keyword evidence="4" id="KW-1185">Reference proteome</keyword>
<dbReference type="InterPro" id="IPR009061">
    <property type="entry name" value="DNA-bd_dom_put_sf"/>
</dbReference>
<sequence>MSTESFYPSTTTGVLQALEVCDGCAVRRPCFERGREERWGVWGGIHLESPGAFGERGVPGDEECPDRVQMFLTSSQAAARLEVSVKVLLSWVEHGHLPVQRSSGGHRRFRREDVEELRASRPRSRARPAPRASSGG</sequence>
<proteinExistence type="predicted"/>
<evidence type="ECO:0000313" key="4">
    <source>
        <dbReference type="Proteomes" id="UP000641803"/>
    </source>
</evidence>